<keyword evidence="4" id="KW-1185">Reference proteome</keyword>
<feature type="transmembrane region" description="Helical" evidence="2">
    <location>
        <begin position="68"/>
        <end position="98"/>
    </location>
</feature>
<evidence type="ECO:0000256" key="1">
    <source>
        <dbReference type="SAM" id="MobiDB-lite"/>
    </source>
</evidence>
<name>A0A9P1IKL7_9PELO</name>
<accession>A0A9P1IKL7</accession>
<evidence type="ECO:0000313" key="4">
    <source>
        <dbReference type="Proteomes" id="UP001152747"/>
    </source>
</evidence>
<comment type="caution">
    <text evidence="3">The sequence shown here is derived from an EMBL/GenBank/DDBJ whole genome shotgun (WGS) entry which is preliminary data.</text>
</comment>
<feature type="region of interest" description="Disordered" evidence="1">
    <location>
        <begin position="16"/>
        <end position="63"/>
    </location>
</feature>
<dbReference type="Proteomes" id="UP001152747">
    <property type="component" value="Unassembled WGS sequence"/>
</dbReference>
<sequence>MSQSQTEDGYEFFVPEALLAPPPPPIEDGSEKTPTPAPIKTKTRTTSKKSPDPNKKKGKKSSLAKKKVSLIGVTVQFVVSILMVAFSVLCLVMSLIAFTSS</sequence>
<gene>
    <name evidence="3" type="ORF">CAMP_LOCUS9413</name>
</gene>
<evidence type="ECO:0000313" key="3">
    <source>
        <dbReference type="EMBL" id="CAI5446776.1"/>
    </source>
</evidence>
<keyword evidence="2" id="KW-0812">Transmembrane</keyword>
<protein>
    <submittedName>
        <fullName evidence="3">Uncharacterized protein</fullName>
    </submittedName>
</protein>
<proteinExistence type="predicted"/>
<dbReference type="AlphaFoldDB" id="A0A9P1IKL7"/>
<dbReference type="EMBL" id="CANHGI010000003">
    <property type="protein sequence ID" value="CAI5446776.1"/>
    <property type="molecule type" value="Genomic_DNA"/>
</dbReference>
<reference evidence="3" key="1">
    <citation type="submission" date="2022-11" db="EMBL/GenBank/DDBJ databases">
        <authorList>
            <person name="Kikuchi T."/>
        </authorList>
    </citation>
    <scope>NUCLEOTIDE SEQUENCE</scope>
    <source>
        <strain evidence="3">PS1010</strain>
    </source>
</reference>
<organism evidence="3 4">
    <name type="scientific">Caenorhabditis angaria</name>
    <dbReference type="NCBI Taxonomy" id="860376"/>
    <lineage>
        <taxon>Eukaryota</taxon>
        <taxon>Metazoa</taxon>
        <taxon>Ecdysozoa</taxon>
        <taxon>Nematoda</taxon>
        <taxon>Chromadorea</taxon>
        <taxon>Rhabditida</taxon>
        <taxon>Rhabditina</taxon>
        <taxon>Rhabditomorpha</taxon>
        <taxon>Rhabditoidea</taxon>
        <taxon>Rhabditidae</taxon>
        <taxon>Peloderinae</taxon>
        <taxon>Caenorhabditis</taxon>
    </lineage>
</organism>
<keyword evidence="2" id="KW-0472">Membrane</keyword>
<evidence type="ECO:0000256" key="2">
    <source>
        <dbReference type="SAM" id="Phobius"/>
    </source>
</evidence>
<keyword evidence="2" id="KW-1133">Transmembrane helix</keyword>